<reference evidence="1 2" key="1">
    <citation type="submission" date="2017-07" db="EMBL/GenBank/DDBJ databases">
        <title>Flavobacterium cyanobacteriorum sp. nov., isolated from cyanobacterial aggregates in a eutrophic lake.</title>
        <authorList>
            <person name="Cai H."/>
        </authorList>
    </citation>
    <scope>NUCLEOTIDE SEQUENCE [LARGE SCALE GENOMIC DNA]</scope>
    <source>
        <strain evidence="1 2">TH021</strain>
    </source>
</reference>
<protein>
    <submittedName>
        <fullName evidence="1">Uncharacterized protein</fullName>
    </submittedName>
</protein>
<gene>
    <name evidence="1" type="ORF">CHU92_00160</name>
</gene>
<name>A0A256A8K9_9FLAO</name>
<dbReference type="Proteomes" id="UP000216605">
    <property type="component" value="Unassembled WGS sequence"/>
</dbReference>
<evidence type="ECO:0000313" key="2">
    <source>
        <dbReference type="Proteomes" id="UP000216605"/>
    </source>
</evidence>
<comment type="caution">
    <text evidence="1">The sequence shown here is derived from an EMBL/GenBank/DDBJ whole genome shotgun (WGS) entry which is preliminary data.</text>
</comment>
<evidence type="ECO:0000313" key="1">
    <source>
        <dbReference type="EMBL" id="OYQ50042.1"/>
    </source>
</evidence>
<sequence>MMVSLNYSCKNITNSHKVNGKESGNYIEFFYMPPHEMISYRYSCEKFKSGPLPKGSEREYLKVSDEKFNLRFHSLYNSLQPSSTSNYEVDARIQLLVHRNKKVDTVCMGTAHGIIVNGSLKEDSSEFSKLVTDEIMKTYKPRFLRK</sequence>
<dbReference type="RefSeq" id="WP_094411409.1">
    <property type="nucleotide sequence ID" value="NZ_NOXV01000021.1"/>
</dbReference>
<accession>A0A256A8K9</accession>
<proteinExistence type="predicted"/>
<dbReference type="OrthoDB" id="839194at2"/>
<dbReference type="AlphaFoldDB" id="A0A256A8K9"/>
<organism evidence="1 2">
    <name type="scientific">Flavobacterium cyanobacteriorum</name>
    <dbReference type="NCBI Taxonomy" id="2022802"/>
    <lineage>
        <taxon>Bacteria</taxon>
        <taxon>Pseudomonadati</taxon>
        <taxon>Bacteroidota</taxon>
        <taxon>Flavobacteriia</taxon>
        <taxon>Flavobacteriales</taxon>
        <taxon>Flavobacteriaceae</taxon>
        <taxon>Flavobacterium</taxon>
    </lineage>
</organism>
<dbReference type="EMBL" id="NOXV01000021">
    <property type="protein sequence ID" value="OYQ50042.1"/>
    <property type="molecule type" value="Genomic_DNA"/>
</dbReference>
<keyword evidence="2" id="KW-1185">Reference proteome</keyword>